<accession>A0A484IED9</accession>
<dbReference type="AlphaFoldDB" id="A0A484IED9"/>
<reference evidence="2 3" key="1">
    <citation type="submission" date="2019-02" db="EMBL/GenBank/DDBJ databases">
        <authorList>
            <person name="Lehtovirta-Morley E L."/>
        </authorList>
    </citation>
    <scope>NUCLEOTIDE SEQUENCE [LARGE SCALE GENOMIC DNA]</scope>
    <source>
        <strain evidence="2">NFRAN1</strain>
    </source>
</reference>
<keyword evidence="3" id="KW-1185">Reference proteome</keyword>
<gene>
    <name evidence="2" type="ORF">NFRAN_2864</name>
</gene>
<protein>
    <submittedName>
        <fullName evidence="2">Uncharacterized protein</fullName>
    </submittedName>
</protein>
<name>A0A484IED9_9ARCH</name>
<organism evidence="2 3">
    <name type="scientific">Candidatus Nitrosocosmicus franklandianus</name>
    <dbReference type="NCBI Taxonomy" id="1798806"/>
    <lineage>
        <taxon>Archaea</taxon>
        <taxon>Nitrososphaerota</taxon>
        <taxon>Nitrososphaeria</taxon>
        <taxon>Nitrososphaerales</taxon>
        <taxon>Nitrososphaeraceae</taxon>
        <taxon>Candidatus Nitrosocosmicus</taxon>
    </lineage>
</organism>
<proteinExistence type="predicted"/>
<evidence type="ECO:0000313" key="3">
    <source>
        <dbReference type="Proteomes" id="UP000294299"/>
    </source>
</evidence>
<feature type="region of interest" description="Disordered" evidence="1">
    <location>
        <begin position="14"/>
        <end position="38"/>
    </location>
</feature>
<dbReference type="KEGG" id="nfn:NFRAN_2864"/>
<dbReference type="Proteomes" id="UP000294299">
    <property type="component" value="Chromosome NFRAN"/>
</dbReference>
<evidence type="ECO:0000256" key="1">
    <source>
        <dbReference type="SAM" id="MobiDB-lite"/>
    </source>
</evidence>
<sequence>MSEVNDSVEIARKKAKTGINKYTKDVDTGEPDPIASAD</sequence>
<dbReference type="EMBL" id="LR216287">
    <property type="protein sequence ID" value="VFJ15187.1"/>
    <property type="molecule type" value="Genomic_DNA"/>
</dbReference>
<evidence type="ECO:0000313" key="2">
    <source>
        <dbReference type="EMBL" id="VFJ15187.1"/>
    </source>
</evidence>